<dbReference type="PANTHER" id="PTHR43479:SF23">
    <property type="entry name" value="HTH TETR-TYPE DOMAIN-CONTAINING PROTEIN"/>
    <property type="match status" value="1"/>
</dbReference>
<keyword evidence="1" id="KW-0678">Repressor</keyword>
<keyword evidence="2 3" id="KW-0238">DNA-binding</keyword>
<dbReference type="InterPro" id="IPR009057">
    <property type="entry name" value="Homeodomain-like_sf"/>
</dbReference>
<evidence type="ECO:0000256" key="2">
    <source>
        <dbReference type="ARBA" id="ARBA00023125"/>
    </source>
</evidence>
<evidence type="ECO:0000259" key="4">
    <source>
        <dbReference type="PROSITE" id="PS50977"/>
    </source>
</evidence>
<dbReference type="SUPFAM" id="SSF46689">
    <property type="entry name" value="Homeodomain-like"/>
    <property type="match status" value="1"/>
</dbReference>
<evidence type="ECO:0000256" key="3">
    <source>
        <dbReference type="PROSITE-ProRule" id="PRU00335"/>
    </source>
</evidence>
<protein>
    <submittedName>
        <fullName evidence="5">AcrR family transcriptional regulator</fullName>
    </submittedName>
</protein>
<dbReference type="Pfam" id="PF14278">
    <property type="entry name" value="TetR_C_8"/>
    <property type="match status" value="1"/>
</dbReference>
<dbReference type="Pfam" id="PF00440">
    <property type="entry name" value="TetR_N"/>
    <property type="match status" value="1"/>
</dbReference>
<evidence type="ECO:0000256" key="1">
    <source>
        <dbReference type="ARBA" id="ARBA00022491"/>
    </source>
</evidence>
<comment type="caution">
    <text evidence="5">The sequence shown here is derived from an EMBL/GenBank/DDBJ whole genome shotgun (WGS) entry which is preliminary data.</text>
</comment>
<organism evidence="5 6">
    <name type="scientific">Metabacillus malikii</name>
    <dbReference type="NCBI Taxonomy" id="1504265"/>
    <lineage>
        <taxon>Bacteria</taxon>
        <taxon>Bacillati</taxon>
        <taxon>Bacillota</taxon>
        <taxon>Bacilli</taxon>
        <taxon>Bacillales</taxon>
        <taxon>Bacillaceae</taxon>
        <taxon>Metabacillus</taxon>
    </lineage>
</organism>
<name>A0ABT9ZCU2_9BACI</name>
<dbReference type="InterPro" id="IPR050624">
    <property type="entry name" value="HTH-type_Tx_Regulator"/>
</dbReference>
<evidence type="ECO:0000313" key="5">
    <source>
        <dbReference type="EMBL" id="MDQ0229830.1"/>
    </source>
</evidence>
<feature type="domain" description="HTH tetR-type" evidence="4">
    <location>
        <begin position="10"/>
        <end position="70"/>
    </location>
</feature>
<dbReference type="InterPro" id="IPR001647">
    <property type="entry name" value="HTH_TetR"/>
</dbReference>
<dbReference type="Proteomes" id="UP001234495">
    <property type="component" value="Unassembled WGS sequence"/>
</dbReference>
<dbReference type="PANTHER" id="PTHR43479">
    <property type="entry name" value="ACREF/ENVCD OPERON REPRESSOR-RELATED"/>
    <property type="match status" value="1"/>
</dbReference>
<feature type="DNA-binding region" description="H-T-H motif" evidence="3">
    <location>
        <begin position="33"/>
        <end position="52"/>
    </location>
</feature>
<dbReference type="EMBL" id="JAUSUD010000003">
    <property type="protein sequence ID" value="MDQ0229830.1"/>
    <property type="molecule type" value="Genomic_DNA"/>
</dbReference>
<accession>A0ABT9ZCU2</accession>
<dbReference type="InterPro" id="IPR039532">
    <property type="entry name" value="TetR_C_Firmicutes"/>
</dbReference>
<reference evidence="5 6" key="1">
    <citation type="submission" date="2023-07" db="EMBL/GenBank/DDBJ databases">
        <title>Genomic Encyclopedia of Type Strains, Phase IV (KMG-IV): sequencing the most valuable type-strain genomes for metagenomic binning, comparative biology and taxonomic classification.</title>
        <authorList>
            <person name="Goeker M."/>
        </authorList>
    </citation>
    <scope>NUCLEOTIDE SEQUENCE [LARGE SCALE GENOMIC DNA]</scope>
    <source>
        <strain evidence="5 6">DSM 29005</strain>
    </source>
</reference>
<keyword evidence="6" id="KW-1185">Reference proteome</keyword>
<sequence length="210" mass="24532">MAKKTDLRVIKTKRLLKEAFITLIKKKGFEAITIQDLADEAVINRATFYLHYQDKYDLLEQISDEYIAELMNEVNISFHLNKGGIHAPRFKQTLKQIFENLEKNRNFYEVMLGANEISDFTNKIEKCLYEKFENSFIEILGDLNQLKVPYDFILSFISSAYIGVVKWWLLNAENHYTVEFMAEQLGNVITKGPMQAIGHEITYLENEESK</sequence>
<evidence type="ECO:0000313" key="6">
    <source>
        <dbReference type="Proteomes" id="UP001234495"/>
    </source>
</evidence>
<proteinExistence type="predicted"/>
<gene>
    <name evidence="5" type="ORF">J2S19_001082</name>
</gene>
<dbReference type="PROSITE" id="PS50977">
    <property type="entry name" value="HTH_TETR_2"/>
    <property type="match status" value="1"/>
</dbReference>
<dbReference type="RefSeq" id="WP_307338179.1">
    <property type="nucleotide sequence ID" value="NZ_JAUSUD010000003.1"/>
</dbReference>
<dbReference type="Gene3D" id="1.10.357.10">
    <property type="entry name" value="Tetracycline Repressor, domain 2"/>
    <property type="match status" value="1"/>
</dbReference>